<evidence type="ECO:0000313" key="4">
    <source>
        <dbReference type="Proteomes" id="UP000053958"/>
    </source>
</evidence>
<proteinExistence type="predicted"/>
<feature type="region of interest" description="Disordered" evidence="1">
    <location>
        <begin position="34"/>
        <end position="57"/>
    </location>
</feature>
<evidence type="ECO:0000256" key="1">
    <source>
        <dbReference type="SAM" id="MobiDB-lite"/>
    </source>
</evidence>
<dbReference type="STRING" id="1408163.A0A0F4YKF3"/>
<comment type="caution">
    <text evidence="3">The sequence shown here is derived from an EMBL/GenBank/DDBJ whole genome shotgun (WGS) entry which is preliminary data.</text>
</comment>
<dbReference type="Proteomes" id="UP000053958">
    <property type="component" value="Unassembled WGS sequence"/>
</dbReference>
<dbReference type="InterPro" id="IPR058925">
    <property type="entry name" value="zf-C2H2_AcuF"/>
</dbReference>
<protein>
    <recommendedName>
        <fullName evidence="2">Oxidoreductase acuF-like C2H2 type zinc-finger domain-containing protein</fullName>
    </recommendedName>
</protein>
<dbReference type="RefSeq" id="XP_013325301.1">
    <property type="nucleotide sequence ID" value="XM_013469847.1"/>
</dbReference>
<feature type="compositionally biased region" description="Acidic residues" evidence="1">
    <location>
        <begin position="39"/>
        <end position="52"/>
    </location>
</feature>
<evidence type="ECO:0000259" key="2">
    <source>
        <dbReference type="Pfam" id="PF26082"/>
    </source>
</evidence>
<sequence>MQSNVIKLLQHLQFTLSECIAVVSGARLPFEQQVRPDNVSDDDLTDESEDEEKPGATKELSMRLESIGDIINSLYRLSFKIRNPDLRFKSLKPRLYREVDPETNTDLFSQFEIHDQQHVIDLILDLRKDRVPPEGFNDYMVPRLAAALTLRRRYFKYWEKHSQKLAAGLQLDVSNLVSSPAESLNKVAVEREQNPTRPSQLDAENKTLLSGTEASKYNSALDEMTEKGTVVSYASTAIDSEGGVLEFPAPPAEAVAGKDFLCPFCFVLCPAKRGKGKAWKAHVLRDLQPYICTYESCPQPDQLFNSRQLWVEHENIFHRRVWRCHEHPVLLYHSPESLVAHLHREHTDSMTERQIEGLVDICVTSLVDDRPVCPICLATGGSFDDDSFENHLAHHQERIALFALPRSITVDDDSTDQSKNSLQVLGAGSECLQETEPFDLTMVQDLRFLFNITPVKIRTNLPERRVPPDNRWMPPLTYNCFSLDHENSTGWHRWTANGIESLQNLPPGVEAGCDTCSIFFDSECGRFIVTNADCSLKDLSDIAWKRNPLSVGWSRVGFDHALLSNNQQLSIVSFYPYESYNLSARGSPIWMPQLIPPIYDNPRADKYTSLAGESSISLGFAAFACEPLKADMLTTIERSFRLPYWIPSSSTWPSTKSLPRCHTQGLIVKIAPGPSSSIGRVELTDFMHATDALTRSPSPK</sequence>
<organism evidence="3 4">
    <name type="scientific">Rasamsonia emersonii (strain ATCC 16479 / CBS 393.64 / IMI 116815)</name>
    <dbReference type="NCBI Taxonomy" id="1408163"/>
    <lineage>
        <taxon>Eukaryota</taxon>
        <taxon>Fungi</taxon>
        <taxon>Dikarya</taxon>
        <taxon>Ascomycota</taxon>
        <taxon>Pezizomycotina</taxon>
        <taxon>Eurotiomycetes</taxon>
        <taxon>Eurotiomycetidae</taxon>
        <taxon>Eurotiales</taxon>
        <taxon>Trichocomaceae</taxon>
        <taxon>Rasamsonia</taxon>
    </lineage>
</organism>
<name>A0A0F4YKF3_RASE3</name>
<keyword evidence="4" id="KW-1185">Reference proteome</keyword>
<dbReference type="Pfam" id="PF26082">
    <property type="entry name" value="zf-C2H2_AcuF"/>
    <property type="match status" value="1"/>
</dbReference>
<evidence type="ECO:0000313" key="3">
    <source>
        <dbReference type="EMBL" id="KKA18689.1"/>
    </source>
</evidence>
<gene>
    <name evidence="3" type="ORF">T310_7354</name>
</gene>
<feature type="domain" description="Oxidoreductase acuF-like C2H2 type zinc-finger" evidence="2">
    <location>
        <begin position="257"/>
        <end position="287"/>
    </location>
</feature>
<dbReference type="PANTHER" id="PTHR35391:SF7">
    <property type="entry name" value="C2H2-TYPE DOMAIN-CONTAINING PROTEIN"/>
    <property type="match status" value="1"/>
</dbReference>
<dbReference type="EMBL" id="LASV01000428">
    <property type="protein sequence ID" value="KKA18689.1"/>
    <property type="molecule type" value="Genomic_DNA"/>
</dbReference>
<dbReference type="GeneID" id="25319630"/>
<accession>A0A0F4YKF3</accession>
<dbReference type="OrthoDB" id="5243686at2759"/>
<dbReference type="AlphaFoldDB" id="A0A0F4YKF3"/>
<dbReference type="PANTHER" id="PTHR35391">
    <property type="entry name" value="C2H2-TYPE DOMAIN-CONTAINING PROTEIN-RELATED"/>
    <property type="match status" value="1"/>
</dbReference>
<reference evidence="3 4" key="1">
    <citation type="submission" date="2015-04" db="EMBL/GenBank/DDBJ databases">
        <authorList>
            <person name="Heijne W.H."/>
            <person name="Fedorova N.D."/>
            <person name="Nierman W.C."/>
            <person name="Vollebregt A.W."/>
            <person name="Zhao Z."/>
            <person name="Wu L."/>
            <person name="Kumar M."/>
            <person name="Stam H."/>
            <person name="van den Berg M.A."/>
            <person name="Pel H.J."/>
        </authorList>
    </citation>
    <scope>NUCLEOTIDE SEQUENCE [LARGE SCALE GENOMIC DNA]</scope>
    <source>
        <strain evidence="3 4">CBS 393.64</strain>
    </source>
</reference>